<dbReference type="Pfam" id="PF00975">
    <property type="entry name" value="Thioesterase"/>
    <property type="match status" value="1"/>
</dbReference>
<keyword evidence="6" id="KW-1185">Reference proteome</keyword>
<evidence type="ECO:0000313" key="6">
    <source>
        <dbReference type="Proteomes" id="UP000660339"/>
    </source>
</evidence>
<dbReference type="InterPro" id="IPR001031">
    <property type="entry name" value="Thioesterase"/>
</dbReference>
<dbReference type="Proteomes" id="UP000660339">
    <property type="component" value="Unassembled WGS sequence"/>
</dbReference>
<protein>
    <submittedName>
        <fullName evidence="5">Oleoyl-ACP hydrolase</fullName>
    </submittedName>
</protein>
<dbReference type="GO" id="GO:0016787">
    <property type="term" value="F:hydrolase activity"/>
    <property type="evidence" value="ECO:0007669"/>
    <property type="project" value="UniProtKB-KW"/>
</dbReference>
<dbReference type="InterPro" id="IPR029058">
    <property type="entry name" value="AB_hydrolase_fold"/>
</dbReference>
<evidence type="ECO:0000256" key="1">
    <source>
        <dbReference type="ARBA" id="ARBA00007169"/>
    </source>
</evidence>
<proteinExistence type="inferred from homology"/>
<keyword evidence="2 5" id="KW-0378">Hydrolase</keyword>
<dbReference type="SUPFAM" id="SSF53474">
    <property type="entry name" value="alpha/beta-Hydrolases"/>
    <property type="match status" value="1"/>
</dbReference>
<evidence type="ECO:0000313" key="5">
    <source>
        <dbReference type="EMBL" id="GIG15051.1"/>
    </source>
</evidence>
<gene>
    <name evidence="5" type="primary">rifR</name>
    <name evidence="5" type="ORF">Cme02nite_33830</name>
</gene>
<evidence type="ECO:0000256" key="2">
    <source>
        <dbReference type="ARBA" id="ARBA00022801"/>
    </source>
</evidence>
<feature type="region of interest" description="Disordered" evidence="3">
    <location>
        <begin position="248"/>
        <end position="277"/>
    </location>
</feature>
<dbReference type="SMART" id="SM00824">
    <property type="entry name" value="PKS_TE"/>
    <property type="match status" value="1"/>
</dbReference>
<dbReference type="Gene3D" id="3.40.50.1820">
    <property type="entry name" value="alpha/beta hydrolase"/>
    <property type="match status" value="1"/>
</dbReference>
<dbReference type="InterPro" id="IPR020802">
    <property type="entry name" value="TesA-like"/>
</dbReference>
<organism evidence="5 6">
    <name type="scientific">Catellatospora methionotrophica</name>
    <dbReference type="NCBI Taxonomy" id="121620"/>
    <lineage>
        <taxon>Bacteria</taxon>
        <taxon>Bacillati</taxon>
        <taxon>Actinomycetota</taxon>
        <taxon>Actinomycetes</taxon>
        <taxon>Micromonosporales</taxon>
        <taxon>Micromonosporaceae</taxon>
        <taxon>Catellatospora</taxon>
    </lineage>
</organism>
<reference evidence="5" key="1">
    <citation type="submission" date="2021-01" db="EMBL/GenBank/DDBJ databases">
        <title>Whole genome shotgun sequence of Catellatospora methionotrophica NBRC 14553.</title>
        <authorList>
            <person name="Komaki H."/>
            <person name="Tamura T."/>
        </authorList>
    </citation>
    <scope>NUCLEOTIDE SEQUENCE</scope>
    <source>
        <strain evidence="5">NBRC 14553</strain>
    </source>
</reference>
<accession>A0A8J3LH28</accession>
<dbReference type="EMBL" id="BONJ01000019">
    <property type="protein sequence ID" value="GIG15051.1"/>
    <property type="molecule type" value="Genomic_DNA"/>
</dbReference>
<dbReference type="GO" id="GO:0008610">
    <property type="term" value="P:lipid biosynthetic process"/>
    <property type="evidence" value="ECO:0007669"/>
    <property type="project" value="TreeGrafter"/>
</dbReference>
<evidence type="ECO:0000259" key="4">
    <source>
        <dbReference type="SMART" id="SM00824"/>
    </source>
</evidence>
<comment type="caution">
    <text evidence="5">The sequence shown here is derived from an EMBL/GenBank/DDBJ whole genome shotgun (WGS) entry which is preliminary data.</text>
</comment>
<comment type="similarity">
    <text evidence="1">Belongs to the thioesterase family.</text>
</comment>
<dbReference type="PANTHER" id="PTHR11487">
    <property type="entry name" value="THIOESTERASE"/>
    <property type="match status" value="1"/>
</dbReference>
<dbReference type="InterPro" id="IPR012223">
    <property type="entry name" value="TEII"/>
</dbReference>
<sequence>MTVRDLVSTRWLPYGGTGRGVSVFCLPHAGGAARSYAGWACQGVEFLPVELPGHGTRMAEAPVADLDVLTAQLAEVVGGHAAGTGRPYALFGHSMGGRLAHHLAGRLAASGRPGPVCVFVSGSLPPQQPPPVDLHGLDDDLLVATLVRLGGLTAEMAAEAELMRLVLPTLRADLGLFGAARPDGIALPVPIITLAGAADPLAQPRDQEGWRAHTSRGLLRRVFDGGHFFLHDDPGPVLREIARTLAALGDPPPGPLQGRLGRSGAPVDAPDRCHGAL</sequence>
<dbReference type="AlphaFoldDB" id="A0A8J3LH28"/>
<feature type="domain" description="Thioesterase TesA-like" evidence="4">
    <location>
        <begin position="24"/>
        <end position="245"/>
    </location>
</feature>
<name>A0A8J3LH28_9ACTN</name>
<dbReference type="PANTHER" id="PTHR11487:SF0">
    <property type="entry name" value="S-ACYL FATTY ACID SYNTHASE THIOESTERASE, MEDIUM CHAIN"/>
    <property type="match status" value="1"/>
</dbReference>
<evidence type="ECO:0000256" key="3">
    <source>
        <dbReference type="SAM" id="MobiDB-lite"/>
    </source>
</evidence>